<organism evidence="2 3">
    <name type="scientific">Endozoicomonas elysicola</name>
    <dbReference type="NCBI Taxonomy" id="305900"/>
    <lineage>
        <taxon>Bacteria</taxon>
        <taxon>Pseudomonadati</taxon>
        <taxon>Pseudomonadota</taxon>
        <taxon>Gammaproteobacteria</taxon>
        <taxon>Oceanospirillales</taxon>
        <taxon>Endozoicomonadaceae</taxon>
        <taxon>Endozoicomonas</taxon>
    </lineage>
</organism>
<sequence length="497" mass="54555">MSSPQLQNSQPPLSMPSTYGEPSLPPTGPERTSASFGPYTAEQLDCIEGSSRQCIWSIRHQLDNLRLTPEERNNASQRIINRAAEILQVTSPRIRVTEHNSSETGVNININIPSEFVSDNLSQFLALLPRQNSIRPEQPHVHSMPLDNPPRPSIHHQPFMPSQGGLPFPPPSYPPHPSQAFAPANSNMFQQPAGNFPSSQQQAFIPTQIPMQQFVEPRTQPQPQPQQQQTGDTHTQSTPNRPTLSFVDEGCRISFPPTTDNHAPCHNGNGPMAGSGGLGHLFGNLVAPLMMGTTISNLMGAAGQSQGARSGPTGIERLLHMVPTTNPAFKEIKELMVIRGENPLQCFDQKHLIEQWTSRKSDVDTILNAIAKKQDHLQGVDFKELSKKAPEEQGLFFLKSLLKHPDNVPNIQMLAYLKQNNFLKRVEPHTPTSDSARTPEASNSPRSNSPTIITGTDSGTETLEQTSAASGNQSDIEQAGKPGSRPEMEDVFDEEES</sequence>
<evidence type="ECO:0000313" key="2">
    <source>
        <dbReference type="EMBL" id="KEI70079.1"/>
    </source>
</evidence>
<proteinExistence type="predicted"/>
<dbReference type="AlphaFoldDB" id="A0A081K7F3"/>
<feature type="region of interest" description="Disordered" evidence="1">
    <location>
        <begin position="1"/>
        <end position="36"/>
    </location>
</feature>
<feature type="compositionally biased region" description="Polar residues" evidence="1">
    <location>
        <begin position="430"/>
        <end position="476"/>
    </location>
</feature>
<comment type="caution">
    <text evidence="2">The sequence shown here is derived from an EMBL/GenBank/DDBJ whole genome shotgun (WGS) entry which is preliminary data.</text>
</comment>
<evidence type="ECO:0000256" key="1">
    <source>
        <dbReference type="SAM" id="MobiDB-lite"/>
    </source>
</evidence>
<feature type="region of interest" description="Disordered" evidence="1">
    <location>
        <begin position="216"/>
        <end position="255"/>
    </location>
</feature>
<feature type="compositionally biased region" description="Polar residues" evidence="1">
    <location>
        <begin position="184"/>
        <end position="200"/>
    </location>
</feature>
<feature type="region of interest" description="Disordered" evidence="1">
    <location>
        <begin position="136"/>
        <end position="200"/>
    </location>
</feature>
<dbReference type="Proteomes" id="UP000027997">
    <property type="component" value="Unassembled WGS sequence"/>
</dbReference>
<accession>A0A081K7F3</accession>
<feature type="compositionally biased region" description="Pro residues" evidence="1">
    <location>
        <begin position="167"/>
        <end position="177"/>
    </location>
</feature>
<dbReference type="EMBL" id="JOJP01000001">
    <property type="protein sequence ID" value="KEI70079.1"/>
    <property type="molecule type" value="Genomic_DNA"/>
</dbReference>
<reference evidence="2 3" key="1">
    <citation type="submission" date="2014-06" db="EMBL/GenBank/DDBJ databases">
        <title>Whole Genome Sequences of Three Symbiotic Endozoicomonas Bacteria.</title>
        <authorList>
            <person name="Neave M.J."/>
            <person name="Apprill A."/>
            <person name="Voolstra C.R."/>
        </authorList>
    </citation>
    <scope>NUCLEOTIDE SEQUENCE [LARGE SCALE GENOMIC DNA]</scope>
    <source>
        <strain evidence="2 3">DSM 22380</strain>
    </source>
</reference>
<feature type="compositionally biased region" description="Polar residues" evidence="1">
    <location>
        <begin position="1"/>
        <end position="17"/>
    </location>
</feature>
<gene>
    <name evidence="2" type="ORF">GV64_04360</name>
</gene>
<feature type="compositionally biased region" description="Polar residues" evidence="1">
    <location>
        <begin position="230"/>
        <end position="243"/>
    </location>
</feature>
<feature type="region of interest" description="Disordered" evidence="1">
    <location>
        <begin position="427"/>
        <end position="497"/>
    </location>
</feature>
<name>A0A081K7F3_9GAMM</name>
<protein>
    <submittedName>
        <fullName evidence="2">Uncharacterized protein</fullName>
    </submittedName>
</protein>
<evidence type="ECO:0000313" key="3">
    <source>
        <dbReference type="Proteomes" id="UP000027997"/>
    </source>
</evidence>
<keyword evidence="3" id="KW-1185">Reference proteome</keyword>